<dbReference type="InterPro" id="IPR038765">
    <property type="entry name" value="Papain-like_cys_pep_sf"/>
</dbReference>
<comment type="caution">
    <text evidence="10">The sequence shown here is derived from an EMBL/GenBank/DDBJ whole genome shotgun (WGS) entry which is preliminary data.</text>
</comment>
<evidence type="ECO:0000256" key="3">
    <source>
        <dbReference type="ARBA" id="ARBA00022729"/>
    </source>
</evidence>
<evidence type="ECO:0000256" key="5">
    <source>
        <dbReference type="ARBA" id="ARBA00022807"/>
    </source>
</evidence>
<dbReference type="EMBL" id="JACMSC010000012">
    <property type="protein sequence ID" value="KAG6496663.1"/>
    <property type="molecule type" value="Genomic_DNA"/>
</dbReference>
<evidence type="ECO:0000313" key="11">
    <source>
        <dbReference type="Proteomes" id="UP000734854"/>
    </source>
</evidence>
<feature type="domain" description="Cathepsin propeptide inhibitor" evidence="9">
    <location>
        <begin position="43"/>
        <end position="100"/>
    </location>
</feature>
<gene>
    <name evidence="10" type="ORF">ZIOFF_044533</name>
</gene>
<dbReference type="Proteomes" id="UP000734854">
    <property type="component" value="Unassembled WGS sequence"/>
</dbReference>
<dbReference type="PROSITE" id="PS00639">
    <property type="entry name" value="THIOL_PROTEASE_HIS"/>
    <property type="match status" value="1"/>
</dbReference>
<dbReference type="SUPFAM" id="SSF54001">
    <property type="entry name" value="Cysteine proteinases"/>
    <property type="match status" value="1"/>
</dbReference>
<name>A0A8J5G5G8_ZINOF</name>
<evidence type="ECO:0000256" key="4">
    <source>
        <dbReference type="ARBA" id="ARBA00022801"/>
    </source>
</evidence>
<feature type="chain" id="PRO_5035165688" evidence="7">
    <location>
        <begin position="20"/>
        <end position="356"/>
    </location>
</feature>
<feature type="domain" description="Peptidase C1A papain C-terminal" evidence="8">
    <location>
        <begin position="130"/>
        <end position="352"/>
    </location>
</feature>
<dbReference type="Pfam" id="PF00112">
    <property type="entry name" value="Peptidase_C1"/>
    <property type="match status" value="1"/>
</dbReference>
<feature type="signal peptide" evidence="7">
    <location>
        <begin position="1"/>
        <end position="19"/>
    </location>
</feature>
<evidence type="ECO:0000256" key="1">
    <source>
        <dbReference type="ARBA" id="ARBA00008455"/>
    </source>
</evidence>
<dbReference type="PROSITE" id="PS00640">
    <property type="entry name" value="THIOL_PROTEASE_ASN"/>
    <property type="match status" value="1"/>
</dbReference>
<keyword evidence="2" id="KW-0645">Protease</keyword>
<evidence type="ECO:0000313" key="10">
    <source>
        <dbReference type="EMBL" id="KAG6496663.1"/>
    </source>
</evidence>
<dbReference type="Pfam" id="PF08246">
    <property type="entry name" value="Inhibitor_I29"/>
    <property type="match status" value="1"/>
</dbReference>
<dbReference type="PRINTS" id="PR00705">
    <property type="entry name" value="PAPAIN"/>
</dbReference>
<evidence type="ECO:0000259" key="8">
    <source>
        <dbReference type="SMART" id="SM00645"/>
    </source>
</evidence>
<proteinExistence type="inferred from homology"/>
<keyword evidence="5" id="KW-0788">Thiol protease</keyword>
<dbReference type="PROSITE" id="PS00139">
    <property type="entry name" value="THIOL_PROTEASE_CYS"/>
    <property type="match status" value="1"/>
</dbReference>
<evidence type="ECO:0000256" key="6">
    <source>
        <dbReference type="ARBA" id="ARBA00023157"/>
    </source>
</evidence>
<dbReference type="InterPro" id="IPR000169">
    <property type="entry name" value="Pept_cys_AS"/>
</dbReference>
<keyword evidence="4" id="KW-0378">Hydrolase</keyword>
<dbReference type="InterPro" id="IPR025661">
    <property type="entry name" value="Pept_asp_AS"/>
</dbReference>
<dbReference type="AlphaFoldDB" id="A0A8J5G5G8"/>
<organism evidence="10 11">
    <name type="scientific">Zingiber officinale</name>
    <name type="common">Ginger</name>
    <name type="synonym">Amomum zingiber</name>
    <dbReference type="NCBI Taxonomy" id="94328"/>
    <lineage>
        <taxon>Eukaryota</taxon>
        <taxon>Viridiplantae</taxon>
        <taxon>Streptophyta</taxon>
        <taxon>Embryophyta</taxon>
        <taxon>Tracheophyta</taxon>
        <taxon>Spermatophyta</taxon>
        <taxon>Magnoliopsida</taxon>
        <taxon>Liliopsida</taxon>
        <taxon>Zingiberales</taxon>
        <taxon>Zingiberaceae</taxon>
        <taxon>Zingiber</taxon>
    </lineage>
</organism>
<protein>
    <submittedName>
        <fullName evidence="10">Uncharacterized protein</fullName>
    </submittedName>
</protein>
<dbReference type="Gene3D" id="3.90.70.10">
    <property type="entry name" value="Cysteine proteinases"/>
    <property type="match status" value="1"/>
</dbReference>
<sequence length="356" mass="39191">MNLSVLLFLIFTLTSCAFASSRAKDFGYSSADLVSEETLLNLFHSWAATHDKPYLNSPKTKSTKFEVFKDNLNHIVATNKRRKSHWLGLNAFADMAHDEFKRNYLGLNPKPKYSTHTRSTTFMYENVTNLPKSIDWRTKGAVTPVKNQGGCGSCWAFSTVAAMEGINQIVTGNLTSLSVQELIDCDIKFDEGCSGGTMDYAFAFIAAVGGLRTEQDYPYTMEEGSCQPAAKACQAGSEAKKVSISGYEDVPRKSEESLLKALAHQPVSIAIEGFGRDLQFYKGGVFEGPCGTELDHGVTAVGYGTTVDGREYILVKNSWGQEWGEQGFIRMRRNPGNVEGLCGMYKMASFPTKSKP</sequence>
<dbReference type="InterPro" id="IPR000668">
    <property type="entry name" value="Peptidase_C1A_C"/>
</dbReference>
<dbReference type="GO" id="GO:0006508">
    <property type="term" value="P:proteolysis"/>
    <property type="evidence" value="ECO:0007669"/>
    <property type="project" value="UniProtKB-KW"/>
</dbReference>
<dbReference type="GO" id="GO:0008234">
    <property type="term" value="F:cysteine-type peptidase activity"/>
    <property type="evidence" value="ECO:0007669"/>
    <property type="project" value="UniProtKB-KW"/>
</dbReference>
<comment type="similarity">
    <text evidence="1">Belongs to the peptidase C1 family.</text>
</comment>
<dbReference type="SMART" id="SM00848">
    <property type="entry name" value="Inhibitor_I29"/>
    <property type="match status" value="1"/>
</dbReference>
<dbReference type="SMART" id="SM00645">
    <property type="entry name" value="Pept_C1"/>
    <property type="match status" value="1"/>
</dbReference>
<dbReference type="PANTHER" id="PTHR12411">
    <property type="entry name" value="CYSTEINE PROTEASE FAMILY C1-RELATED"/>
    <property type="match status" value="1"/>
</dbReference>
<evidence type="ECO:0000256" key="7">
    <source>
        <dbReference type="SAM" id="SignalP"/>
    </source>
</evidence>
<evidence type="ECO:0000256" key="2">
    <source>
        <dbReference type="ARBA" id="ARBA00022670"/>
    </source>
</evidence>
<dbReference type="FunFam" id="3.90.70.10:FF:000023">
    <property type="entry name" value="Senescence-specific cysteine protease SAG39"/>
    <property type="match status" value="1"/>
</dbReference>
<dbReference type="InterPro" id="IPR013201">
    <property type="entry name" value="Prot_inhib_I29"/>
</dbReference>
<keyword evidence="6" id="KW-1015">Disulfide bond</keyword>
<keyword evidence="11" id="KW-1185">Reference proteome</keyword>
<reference evidence="10 11" key="1">
    <citation type="submission" date="2020-08" db="EMBL/GenBank/DDBJ databases">
        <title>Plant Genome Project.</title>
        <authorList>
            <person name="Zhang R.-G."/>
        </authorList>
    </citation>
    <scope>NUCLEOTIDE SEQUENCE [LARGE SCALE GENOMIC DNA]</scope>
    <source>
        <tissue evidence="10">Rhizome</tissue>
    </source>
</reference>
<dbReference type="CDD" id="cd02248">
    <property type="entry name" value="Peptidase_C1A"/>
    <property type="match status" value="1"/>
</dbReference>
<keyword evidence="3 7" id="KW-0732">Signal</keyword>
<dbReference type="InterPro" id="IPR025660">
    <property type="entry name" value="Pept_his_AS"/>
</dbReference>
<dbReference type="InterPro" id="IPR039417">
    <property type="entry name" value="Peptidase_C1A_papain-like"/>
</dbReference>
<evidence type="ECO:0000259" key="9">
    <source>
        <dbReference type="SMART" id="SM00848"/>
    </source>
</evidence>
<accession>A0A8J5G5G8</accession>
<dbReference type="InterPro" id="IPR013128">
    <property type="entry name" value="Peptidase_C1A"/>
</dbReference>